<keyword evidence="3" id="KW-1185">Reference proteome</keyword>
<dbReference type="Proteomes" id="UP000634530">
    <property type="component" value="Chromosome"/>
</dbReference>
<organism evidence="2 3">
    <name type="scientific">Pseudomonas vanderleydeniana</name>
    <dbReference type="NCBI Taxonomy" id="2745495"/>
    <lineage>
        <taxon>Bacteria</taxon>
        <taxon>Pseudomonadati</taxon>
        <taxon>Pseudomonadota</taxon>
        <taxon>Gammaproteobacteria</taxon>
        <taxon>Pseudomonadales</taxon>
        <taxon>Pseudomonadaceae</taxon>
        <taxon>Pseudomonas</taxon>
    </lineage>
</organism>
<protein>
    <submittedName>
        <fullName evidence="2">Transposase family protein</fullName>
    </submittedName>
</protein>
<feature type="domain" description="Transposase IS204/IS1001/IS1096/IS1165 zinc-finger" evidence="1">
    <location>
        <begin position="34"/>
        <end position="74"/>
    </location>
</feature>
<dbReference type="InterPro" id="IPR029261">
    <property type="entry name" value="Transposase_Znf"/>
</dbReference>
<dbReference type="EMBL" id="CP077093">
    <property type="protein sequence ID" value="QXI26372.1"/>
    <property type="molecule type" value="Genomic_DNA"/>
</dbReference>
<dbReference type="KEGG" id="pvw:HU752_020790"/>
<accession>A0A9E6PH74</accession>
<evidence type="ECO:0000259" key="1">
    <source>
        <dbReference type="Pfam" id="PF14690"/>
    </source>
</evidence>
<sequence length="95" mass="10508">MGWLSVSGKLGGNANGQRFRIIRLEPNVRHRRYCSACGRHASAIHDRTERRIRDLPVFQPPVELIASRVRLACRRWALSSKSGTGSPLTLGSQGG</sequence>
<name>A0A9E6PH74_9PSED</name>
<dbReference type="AlphaFoldDB" id="A0A9E6PH74"/>
<reference evidence="2 3" key="2">
    <citation type="journal article" date="2021" name="Microorganisms">
        <title>The Ever-Expanding Pseudomonas Genus: Description of 43 New Species and Partition of the Pseudomonas putida Group.</title>
        <authorList>
            <person name="Girard L."/>
            <person name="Lood C."/>
            <person name="Hofte M."/>
            <person name="Vandamme P."/>
            <person name="Rokni-Zadeh H."/>
            <person name="van Noort V."/>
            <person name="Lavigne R."/>
            <person name="De Mot R."/>
        </authorList>
    </citation>
    <scope>NUCLEOTIDE SEQUENCE [LARGE SCALE GENOMIC DNA]</scope>
    <source>
        <strain evidence="2 3">RW8P3</strain>
    </source>
</reference>
<dbReference type="Pfam" id="PF14690">
    <property type="entry name" value="Zn_ribbon_ISL3"/>
    <property type="match status" value="1"/>
</dbReference>
<proteinExistence type="predicted"/>
<evidence type="ECO:0000313" key="3">
    <source>
        <dbReference type="Proteomes" id="UP000634530"/>
    </source>
</evidence>
<evidence type="ECO:0000313" key="2">
    <source>
        <dbReference type="EMBL" id="QXI26372.1"/>
    </source>
</evidence>
<reference evidence="2 3" key="1">
    <citation type="journal article" date="2020" name="Microorganisms">
        <title>Reliable Identification of Environmental Pseudomonas Isolates Using the rpoD Gene.</title>
        <authorList>
            <consortium name="The Broad Institute Genome Sequencing Platform"/>
            <person name="Girard L."/>
            <person name="Lood C."/>
            <person name="Rokni-Zadeh H."/>
            <person name="van Noort V."/>
            <person name="Lavigne R."/>
            <person name="De Mot R."/>
        </authorList>
    </citation>
    <scope>NUCLEOTIDE SEQUENCE [LARGE SCALE GENOMIC DNA]</scope>
    <source>
        <strain evidence="2 3">RW8P3</strain>
    </source>
</reference>
<gene>
    <name evidence="2" type="ORF">HU752_020790</name>
</gene>